<reference evidence="4" key="1">
    <citation type="journal article" date="2015" name="PLoS Genet.">
        <title>Genome Sequence and Transcriptome Analyses of Chrysochromulina tobin: Metabolic Tools for Enhanced Algal Fitness in the Prominent Order Prymnesiales (Haptophyceae).</title>
        <authorList>
            <person name="Hovde B.T."/>
            <person name="Deodato C.R."/>
            <person name="Hunsperger H.M."/>
            <person name="Ryken S.A."/>
            <person name="Yost W."/>
            <person name="Jha R.K."/>
            <person name="Patterson J."/>
            <person name="Monnat R.J. Jr."/>
            <person name="Barlow S.B."/>
            <person name="Starkenburg S.R."/>
            <person name="Cattolico R.A."/>
        </authorList>
    </citation>
    <scope>NUCLEOTIDE SEQUENCE</scope>
    <source>
        <strain evidence="4">CCMP291</strain>
    </source>
</reference>
<keyword evidence="2" id="KW-0732">Signal</keyword>
<dbReference type="Proteomes" id="UP000037460">
    <property type="component" value="Unassembled WGS sequence"/>
</dbReference>
<dbReference type="GO" id="GO:0005783">
    <property type="term" value="C:endoplasmic reticulum"/>
    <property type="evidence" value="ECO:0007669"/>
    <property type="project" value="TreeGrafter"/>
</dbReference>
<organism evidence="3 4">
    <name type="scientific">Chrysochromulina tobinii</name>
    <dbReference type="NCBI Taxonomy" id="1460289"/>
    <lineage>
        <taxon>Eukaryota</taxon>
        <taxon>Haptista</taxon>
        <taxon>Haptophyta</taxon>
        <taxon>Prymnesiophyceae</taxon>
        <taxon>Prymnesiales</taxon>
        <taxon>Chrysochromulinaceae</taxon>
        <taxon>Chrysochromulina</taxon>
    </lineage>
</organism>
<keyword evidence="1" id="KW-1133">Transmembrane helix</keyword>
<gene>
    <name evidence="3" type="ORF">Ctob_013098</name>
</gene>
<accession>A0A0M0L775</accession>
<feature type="transmembrane region" description="Helical" evidence="1">
    <location>
        <begin position="168"/>
        <end position="188"/>
    </location>
</feature>
<dbReference type="OrthoDB" id="5860827at2759"/>
<evidence type="ECO:0000256" key="1">
    <source>
        <dbReference type="SAM" id="Phobius"/>
    </source>
</evidence>
<evidence type="ECO:0000313" key="4">
    <source>
        <dbReference type="Proteomes" id="UP000037460"/>
    </source>
</evidence>
<name>A0A0M0L775_9EUKA</name>
<keyword evidence="1" id="KW-0472">Membrane</keyword>
<protein>
    <submittedName>
        <fullName evidence="3">Translocon-associated protein beta</fullName>
    </submittedName>
</protein>
<evidence type="ECO:0000256" key="2">
    <source>
        <dbReference type="SAM" id="SignalP"/>
    </source>
</evidence>
<evidence type="ECO:0000313" key="3">
    <source>
        <dbReference type="EMBL" id="KOO46732.1"/>
    </source>
</evidence>
<keyword evidence="1" id="KW-0812">Transmembrane</keyword>
<sequence length="209" mass="23472">MNRLLALAVIGLTQSLVAGDEEEGRSVLLLYKKMTPMSGFSVGQPFNVTLSIFNRGQGDAYSLVINDDNWKSDKFRVVAGANNFTLDYLNHGESHVHEFTVVPIKKAWHRVRPARMAFIDGVEGENTVMHMSNNLPDIRIAAEKDLLEESLLSFGRVITLNTVQTKKGWMYASSGVVLFLLVQLFRIAKQVLKQRRHLRALDDLTKKGS</sequence>
<feature type="chain" id="PRO_5005603188" evidence="2">
    <location>
        <begin position="20"/>
        <end position="209"/>
    </location>
</feature>
<dbReference type="AlphaFoldDB" id="A0A0M0L775"/>
<keyword evidence="4" id="KW-1185">Reference proteome</keyword>
<dbReference type="Pfam" id="PF05753">
    <property type="entry name" value="TRAP_beta"/>
    <property type="match status" value="1"/>
</dbReference>
<dbReference type="PANTHER" id="PTHR12861">
    <property type="entry name" value="TRANSLOCON-ASSOCIATED PROTEIN, BETA SUBUNIT PRECURSOR TRAP-BETA SIGNAL SEQUENCE RECEPTOR BETA SUBUNIT"/>
    <property type="match status" value="1"/>
</dbReference>
<feature type="signal peptide" evidence="2">
    <location>
        <begin position="1"/>
        <end position="19"/>
    </location>
</feature>
<dbReference type="PANTHER" id="PTHR12861:SF3">
    <property type="entry name" value="TRANSLOCON-ASSOCIATED PROTEIN SUBUNIT BETA"/>
    <property type="match status" value="1"/>
</dbReference>
<dbReference type="EMBL" id="JWZX01000550">
    <property type="protein sequence ID" value="KOO46732.1"/>
    <property type="molecule type" value="Genomic_DNA"/>
</dbReference>
<proteinExistence type="predicted"/>
<comment type="caution">
    <text evidence="3">The sequence shown here is derived from an EMBL/GenBank/DDBJ whole genome shotgun (WGS) entry which is preliminary data.</text>
</comment>